<dbReference type="SUPFAM" id="SSF103515">
    <property type="entry name" value="Autotransporter"/>
    <property type="match status" value="1"/>
</dbReference>
<keyword evidence="3" id="KW-1185">Reference proteome</keyword>
<reference evidence="3" key="1">
    <citation type="journal article" date="2011" name="Stand. Genomic Sci.">
        <title>Non-contiguous finished genome sequence of the opportunistic oral pathogen Prevotella multisaccharivorax type strain (PPPA20).</title>
        <authorList>
            <person name="Pati A."/>
            <person name="Gronow S."/>
            <person name="Lu M."/>
            <person name="Lapidus A."/>
            <person name="Nolan M."/>
            <person name="Lucas S."/>
            <person name="Hammon N."/>
            <person name="Deshpande S."/>
            <person name="Cheng J.F."/>
            <person name="Tapia R."/>
            <person name="Han C."/>
            <person name="Goodwin L."/>
            <person name="Pitluck S."/>
            <person name="Liolios K."/>
            <person name="Pagani I."/>
            <person name="Mavromatis K."/>
            <person name="Mikhailova N."/>
            <person name="Huntemann M."/>
            <person name="Chen A."/>
            <person name="Palaniappan K."/>
            <person name="Land M."/>
            <person name="Hauser L."/>
            <person name="Detter J.C."/>
            <person name="Brambilla E.M."/>
            <person name="Rohde M."/>
            <person name="Goker M."/>
            <person name="Woyke T."/>
            <person name="Bristow J."/>
            <person name="Eisen J.A."/>
            <person name="Markowitz V."/>
            <person name="Hugenholtz P."/>
            <person name="Kyrpides N.C."/>
            <person name="Klenk H.P."/>
            <person name="Ivanova N."/>
        </authorList>
    </citation>
    <scope>NUCLEOTIDE SEQUENCE [LARGE SCALE GENOMIC DNA]</scope>
    <source>
        <strain evidence="3">DSM 17128</strain>
    </source>
</reference>
<organism evidence="2 3">
    <name type="scientific">Hallella multisaccharivorax DSM 17128</name>
    <dbReference type="NCBI Taxonomy" id="688246"/>
    <lineage>
        <taxon>Bacteria</taxon>
        <taxon>Pseudomonadati</taxon>
        <taxon>Bacteroidota</taxon>
        <taxon>Bacteroidia</taxon>
        <taxon>Bacteroidales</taxon>
        <taxon>Prevotellaceae</taxon>
        <taxon>Hallella</taxon>
    </lineage>
</organism>
<dbReference type="OrthoDB" id="945117at2"/>
<keyword evidence="1" id="KW-0732">Signal</keyword>
<dbReference type="AlphaFoldDB" id="F8NAB6"/>
<dbReference type="EMBL" id="GL945017">
    <property type="protein sequence ID" value="EGN56779.1"/>
    <property type="molecule type" value="Genomic_DNA"/>
</dbReference>
<feature type="signal peptide" evidence="1">
    <location>
        <begin position="1"/>
        <end position="19"/>
    </location>
</feature>
<feature type="chain" id="PRO_5003375539" description="Outer membrane protein beta-barrel domain-containing protein" evidence="1">
    <location>
        <begin position="20"/>
        <end position="162"/>
    </location>
</feature>
<evidence type="ECO:0000313" key="3">
    <source>
        <dbReference type="Proteomes" id="UP000002772"/>
    </source>
</evidence>
<protein>
    <recommendedName>
        <fullName evidence="4">Outer membrane protein beta-barrel domain-containing protein</fullName>
    </recommendedName>
</protein>
<gene>
    <name evidence="2" type="ORF">Premu_1350</name>
</gene>
<evidence type="ECO:0000256" key="1">
    <source>
        <dbReference type="SAM" id="SignalP"/>
    </source>
</evidence>
<dbReference type="HOGENOM" id="CLU_1617504_0_0_10"/>
<evidence type="ECO:0008006" key="4">
    <source>
        <dbReference type="Google" id="ProtNLM"/>
    </source>
</evidence>
<sequence length="162" mass="17678">MKKILIIMFALLATITANAQFEEGKKYIGASLSGLNLSYNGSKELSLGVNATAGLFVADNLLLYGQAGFDHPGKDIDNTLYAGVGGRYYITQNGIFLGANTKFIHSSGNYNDFMPGVEIGYAFFISHTVTIEPSLYYQQSFKRHSDYSTIGLRIGFGIYLGD</sequence>
<dbReference type="eggNOG" id="COG4771">
    <property type="taxonomic scope" value="Bacteria"/>
</dbReference>
<accession>F8NAB6</accession>
<dbReference type="Proteomes" id="UP000002772">
    <property type="component" value="Unassembled WGS sequence"/>
</dbReference>
<evidence type="ECO:0000313" key="2">
    <source>
        <dbReference type="EMBL" id="EGN56779.1"/>
    </source>
</evidence>
<dbReference type="RefSeq" id="WP_007574064.1">
    <property type="nucleotide sequence ID" value="NZ_BPTS01000001.1"/>
</dbReference>
<dbReference type="STRING" id="688246.Premu_1350"/>
<dbReference type="InterPro" id="IPR036709">
    <property type="entry name" value="Autotransporte_beta_dom_sf"/>
</dbReference>
<name>F8NAB6_9BACT</name>
<proteinExistence type="predicted"/>